<evidence type="ECO:0000256" key="1">
    <source>
        <dbReference type="SAM" id="MobiDB-lite"/>
    </source>
</evidence>
<name>A0ABT2J9X6_9PSEU</name>
<accession>A0ABT2J9X6</accession>
<comment type="caution">
    <text evidence="2">The sequence shown here is derived from an EMBL/GenBank/DDBJ whole genome shotgun (WGS) entry which is preliminary data.</text>
</comment>
<feature type="compositionally biased region" description="Pro residues" evidence="1">
    <location>
        <begin position="106"/>
        <end position="117"/>
    </location>
</feature>
<feature type="region of interest" description="Disordered" evidence="1">
    <location>
        <begin position="77"/>
        <end position="132"/>
    </location>
</feature>
<keyword evidence="3" id="KW-1185">Reference proteome</keyword>
<proteinExistence type="predicted"/>
<evidence type="ECO:0000313" key="3">
    <source>
        <dbReference type="Proteomes" id="UP001156441"/>
    </source>
</evidence>
<feature type="compositionally biased region" description="Polar residues" evidence="1">
    <location>
        <begin position="122"/>
        <end position="132"/>
    </location>
</feature>
<organism evidence="2 3">
    <name type="scientific">Actinophytocola gossypii</name>
    <dbReference type="NCBI Taxonomy" id="2812003"/>
    <lineage>
        <taxon>Bacteria</taxon>
        <taxon>Bacillati</taxon>
        <taxon>Actinomycetota</taxon>
        <taxon>Actinomycetes</taxon>
        <taxon>Pseudonocardiales</taxon>
        <taxon>Pseudonocardiaceae</taxon>
    </lineage>
</organism>
<evidence type="ECO:0000313" key="2">
    <source>
        <dbReference type="EMBL" id="MCT2584652.1"/>
    </source>
</evidence>
<reference evidence="2 3" key="1">
    <citation type="submission" date="2021-02" db="EMBL/GenBank/DDBJ databases">
        <title>Actinophytocola xerophila sp. nov., isolated from soil of cotton cropping field.</title>
        <authorList>
            <person name="Huang R."/>
            <person name="Chen X."/>
            <person name="Ge X."/>
            <person name="Liu W."/>
        </authorList>
    </citation>
    <scope>NUCLEOTIDE SEQUENCE [LARGE SCALE GENOMIC DNA]</scope>
    <source>
        <strain evidence="2 3">S1-96</strain>
    </source>
</reference>
<dbReference type="Proteomes" id="UP001156441">
    <property type="component" value="Unassembled WGS sequence"/>
</dbReference>
<protein>
    <submittedName>
        <fullName evidence="2">Transposase</fullName>
    </submittedName>
</protein>
<gene>
    <name evidence="2" type="ORF">JT362_16145</name>
</gene>
<sequence>MLRARLREIAQARPRWGWRKAYWVLRSEGHLVNRKRIRRYWPRKASSGRPEPARGSVSVHVGVIDWSPVGRMRCGHWTSRSTSPPMVGRSGSATSWTSSLAKPWRPRPPGRSPPMTPPFCWTRSSPRPTADP</sequence>
<dbReference type="EMBL" id="JAFFZE010000012">
    <property type="protein sequence ID" value="MCT2584652.1"/>
    <property type="molecule type" value="Genomic_DNA"/>
</dbReference>
<feature type="compositionally biased region" description="Polar residues" evidence="1">
    <location>
        <begin position="91"/>
        <end position="100"/>
    </location>
</feature>